<name>A0A061J598_TRYRA</name>
<comment type="caution">
    <text evidence="1">The sequence shown here is derived from an EMBL/GenBank/DDBJ whole genome shotgun (WGS) entry which is preliminary data.</text>
</comment>
<keyword evidence="2" id="KW-1185">Reference proteome</keyword>
<evidence type="ECO:0008006" key="3">
    <source>
        <dbReference type="Google" id="ProtNLM"/>
    </source>
</evidence>
<protein>
    <recommendedName>
        <fullName evidence="3">Replication termination factor 2</fullName>
    </recommendedName>
</protein>
<accession>A0A061J598</accession>
<dbReference type="GO" id="GO:0006274">
    <property type="term" value="P:DNA replication termination"/>
    <property type="evidence" value="ECO:0007669"/>
    <property type="project" value="TreeGrafter"/>
</dbReference>
<dbReference type="InterPro" id="IPR006735">
    <property type="entry name" value="Rtf2"/>
</dbReference>
<dbReference type="GO" id="GO:0005634">
    <property type="term" value="C:nucleus"/>
    <property type="evidence" value="ECO:0007669"/>
    <property type="project" value="TreeGrafter"/>
</dbReference>
<dbReference type="EMBL" id="AUPL01003815">
    <property type="protein sequence ID" value="ESL08482.1"/>
    <property type="molecule type" value="Genomic_DNA"/>
</dbReference>
<reference evidence="1 2" key="1">
    <citation type="submission" date="2013-07" db="EMBL/GenBank/DDBJ databases">
        <authorList>
            <person name="Stoco P.H."/>
            <person name="Wagner G."/>
            <person name="Gerber A."/>
            <person name="Zaha A."/>
            <person name="Thompson C."/>
            <person name="Bartholomeu D.C."/>
            <person name="Luckemeyer D.D."/>
            <person name="Bahia D."/>
            <person name="Loreto E."/>
            <person name="Prestes E.B."/>
            <person name="Lima F.M."/>
            <person name="Rodrigues-Luiz G."/>
            <person name="Vallejo G.A."/>
            <person name="Filho J.F."/>
            <person name="Monteiro K.M."/>
            <person name="Tyler K.M."/>
            <person name="de Almeida L.G."/>
            <person name="Ortiz M.F."/>
            <person name="Siervo M.A."/>
            <person name="de Moraes M.H."/>
            <person name="Cunha O.L."/>
            <person name="Mendonca-Neto R."/>
            <person name="Silva R."/>
            <person name="Teixeira S.M."/>
            <person name="Murta S.M."/>
            <person name="Sincero T.C."/>
            <person name="Mendes T.A."/>
            <person name="Urmenyi T.P."/>
            <person name="Silva V.G."/>
            <person name="da Rocha W.D."/>
            <person name="Andersson B."/>
            <person name="Romanha A.J."/>
            <person name="Steindel M."/>
            <person name="de Vasconcelos A.T."/>
            <person name="Grisard E.C."/>
        </authorList>
    </citation>
    <scope>NUCLEOTIDE SEQUENCE [LARGE SCALE GENOMIC DNA]</scope>
    <source>
        <strain evidence="1 2">SC58</strain>
    </source>
</reference>
<proteinExistence type="predicted"/>
<organism evidence="1 2">
    <name type="scientific">Trypanosoma rangeli SC58</name>
    <dbReference type="NCBI Taxonomy" id="429131"/>
    <lineage>
        <taxon>Eukaryota</taxon>
        <taxon>Discoba</taxon>
        <taxon>Euglenozoa</taxon>
        <taxon>Kinetoplastea</taxon>
        <taxon>Metakinetoplastina</taxon>
        <taxon>Trypanosomatida</taxon>
        <taxon>Trypanosomatidae</taxon>
        <taxon>Trypanosoma</taxon>
        <taxon>Herpetosoma</taxon>
    </lineage>
</organism>
<dbReference type="OrthoDB" id="247013at2759"/>
<evidence type="ECO:0000313" key="1">
    <source>
        <dbReference type="EMBL" id="ESL08482.1"/>
    </source>
</evidence>
<evidence type="ECO:0000313" key="2">
    <source>
        <dbReference type="Proteomes" id="UP000031737"/>
    </source>
</evidence>
<dbReference type="PANTHER" id="PTHR12775">
    <property type="entry name" value="PROTEIN C20ORF43 HOMOLOG"/>
    <property type="match status" value="1"/>
</dbReference>
<dbReference type="VEuPathDB" id="TriTrypDB:TRSC58_03815"/>
<dbReference type="Proteomes" id="UP000031737">
    <property type="component" value="Unassembled WGS sequence"/>
</dbReference>
<dbReference type="AlphaFoldDB" id="A0A061J598"/>
<sequence length="219" mass="24075">MGGDGQALANKRRLLEDSKVFVTAEQLRKAEGGKESGVTQTEKERSVQRWTHCALTLEPLEAPIVFDLCGRLYSKRAVLDELLQQRHRRTTKEKSEAEKPVITKLSDVCEIRGVEDGERPSIRCPLSGFEAASGLHKFIGFWGCGHVVCTASCSESAVKQSGGGDSTCAAAPVPATCRFCGEDSFQVPLILGTEVDEVAQWQRLRPLQRLACKRKRSKS</sequence>
<gene>
    <name evidence="1" type="ORF">TRSC58_03815</name>
</gene>
<dbReference type="Pfam" id="PF04641">
    <property type="entry name" value="Rtf2"/>
    <property type="match status" value="1"/>
</dbReference>
<dbReference type="PANTHER" id="PTHR12775:SF0">
    <property type="entry name" value="REPLICATION TERMINATION FACTOR 2"/>
    <property type="match status" value="1"/>
</dbReference>